<sequence>MINTSYNKLVPFLIFISLIFNCKNFNKSNQETLDYTEKKSNKFIDYTTVSMEFKGPDTIPSGWNSIKYENKSNETHFLVFEKYPEGKTIDSTKSQVFPVFDKGMDLINAGKNEEGFTAFNSLPAWFFQVAFNGGVGLVSPNEKAISTIQLNSGRYLIECYVKMPNGKFHSVMGMCKEIIVSDASSGIEEPKPTLDINISSEKGIEFNPSIKSGKHIIRVNFLDQKLHEHFLGHDVNLVRLNETANLEELESWMNWATPKGLITPAPQGVTFLGGLQEMPSGHKGYFSVELKKGKYALVSEVPASKSKNMFKVFEVLD</sequence>
<dbReference type="EMBL" id="FPKV01000004">
    <property type="protein sequence ID" value="SFZ94305.1"/>
    <property type="molecule type" value="Genomic_DNA"/>
</dbReference>
<reference evidence="1 2" key="1">
    <citation type="submission" date="2016-10" db="EMBL/GenBank/DDBJ databases">
        <authorList>
            <person name="de Groot N.N."/>
        </authorList>
    </citation>
    <scope>NUCLEOTIDE SEQUENCE [LARGE SCALE GENOMIC DNA]</scope>
    <source>
        <strain evidence="1 2">DSM 18180</strain>
    </source>
</reference>
<protein>
    <submittedName>
        <fullName evidence="1">Uncharacterized protein</fullName>
    </submittedName>
</protein>
<dbReference type="RefSeq" id="WP_072403248.1">
    <property type="nucleotide sequence ID" value="NZ_FPKV01000004.1"/>
</dbReference>
<dbReference type="Proteomes" id="UP000182544">
    <property type="component" value="Unassembled WGS sequence"/>
</dbReference>
<proteinExistence type="predicted"/>
<evidence type="ECO:0000313" key="2">
    <source>
        <dbReference type="Proteomes" id="UP000182544"/>
    </source>
</evidence>
<organism evidence="1 2">
    <name type="scientific">Flaviramulus basaltis</name>
    <dbReference type="NCBI Taxonomy" id="369401"/>
    <lineage>
        <taxon>Bacteria</taxon>
        <taxon>Pseudomonadati</taxon>
        <taxon>Bacteroidota</taxon>
        <taxon>Flavobacteriia</taxon>
        <taxon>Flavobacteriales</taxon>
        <taxon>Flavobacteriaceae</taxon>
        <taxon>Flaviramulus</taxon>
    </lineage>
</organism>
<name>A0A1K2IPE4_9FLAO</name>
<gene>
    <name evidence="1" type="ORF">SAMN05428642_10459</name>
</gene>
<keyword evidence="2" id="KW-1185">Reference proteome</keyword>
<dbReference type="OrthoDB" id="1437689at2"/>
<evidence type="ECO:0000313" key="1">
    <source>
        <dbReference type="EMBL" id="SFZ94305.1"/>
    </source>
</evidence>
<dbReference type="AlphaFoldDB" id="A0A1K2IPE4"/>
<accession>A0A1K2IPE4</accession>
<dbReference type="STRING" id="369401.SAMN05428642_10459"/>